<feature type="domain" description="C2H2-type" evidence="7">
    <location>
        <begin position="169"/>
        <end position="199"/>
    </location>
</feature>
<keyword evidence="2" id="KW-0677">Repeat</keyword>
<dbReference type="PROSITE" id="PS50157">
    <property type="entry name" value="ZINC_FINGER_C2H2_2"/>
    <property type="match status" value="3"/>
</dbReference>
<name>A0A0D7BFG3_9AGAR</name>
<evidence type="ECO:0000256" key="3">
    <source>
        <dbReference type="ARBA" id="ARBA00022771"/>
    </source>
</evidence>
<keyword evidence="9" id="KW-1185">Reference proteome</keyword>
<evidence type="ECO:0000256" key="6">
    <source>
        <dbReference type="SAM" id="MobiDB-lite"/>
    </source>
</evidence>
<dbReference type="OrthoDB" id="3561125at2759"/>
<dbReference type="GO" id="GO:0008270">
    <property type="term" value="F:zinc ion binding"/>
    <property type="evidence" value="ECO:0007669"/>
    <property type="project" value="UniProtKB-KW"/>
</dbReference>
<dbReference type="PANTHER" id="PTHR24379">
    <property type="entry name" value="KRAB AND ZINC FINGER DOMAIN-CONTAINING"/>
    <property type="match status" value="1"/>
</dbReference>
<organism evidence="8 9">
    <name type="scientific">Cylindrobasidium torrendii FP15055 ss-10</name>
    <dbReference type="NCBI Taxonomy" id="1314674"/>
    <lineage>
        <taxon>Eukaryota</taxon>
        <taxon>Fungi</taxon>
        <taxon>Dikarya</taxon>
        <taxon>Basidiomycota</taxon>
        <taxon>Agaricomycotina</taxon>
        <taxon>Agaricomycetes</taxon>
        <taxon>Agaricomycetidae</taxon>
        <taxon>Agaricales</taxon>
        <taxon>Marasmiineae</taxon>
        <taxon>Physalacriaceae</taxon>
        <taxon>Cylindrobasidium</taxon>
    </lineage>
</organism>
<dbReference type="PANTHER" id="PTHR24379:SF121">
    <property type="entry name" value="C2H2-TYPE DOMAIN-CONTAINING PROTEIN"/>
    <property type="match status" value="1"/>
</dbReference>
<evidence type="ECO:0000256" key="5">
    <source>
        <dbReference type="PROSITE-ProRule" id="PRU00042"/>
    </source>
</evidence>
<evidence type="ECO:0000259" key="7">
    <source>
        <dbReference type="PROSITE" id="PS50157"/>
    </source>
</evidence>
<evidence type="ECO:0000313" key="9">
    <source>
        <dbReference type="Proteomes" id="UP000054007"/>
    </source>
</evidence>
<dbReference type="Gene3D" id="3.30.160.60">
    <property type="entry name" value="Classic Zinc Finger"/>
    <property type="match status" value="2"/>
</dbReference>
<evidence type="ECO:0000256" key="4">
    <source>
        <dbReference type="ARBA" id="ARBA00022833"/>
    </source>
</evidence>
<feature type="compositionally biased region" description="Acidic residues" evidence="6">
    <location>
        <begin position="279"/>
        <end position="306"/>
    </location>
</feature>
<keyword evidence="3 5" id="KW-0863">Zinc-finger</keyword>
<dbReference type="AlphaFoldDB" id="A0A0D7BFG3"/>
<reference evidence="8 9" key="1">
    <citation type="journal article" date="2015" name="Fungal Genet. Biol.">
        <title>Evolution of novel wood decay mechanisms in Agaricales revealed by the genome sequences of Fistulina hepatica and Cylindrobasidium torrendii.</title>
        <authorList>
            <person name="Floudas D."/>
            <person name="Held B.W."/>
            <person name="Riley R."/>
            <person name="Nagy L.G."/>
            <person name="Koehler G."/>
            <person name="Ransdell A.S."/>
            <person name="Younus H."/>
            <person name="Chow J."/>
            <person name="Chiniquy J."/>
            <person name="Lipzen A."/>
            <person name="Tritt A."/>
            <person name="Sun H."/>
            <person name="Haridas S."/>
            <person name="LaButti K."/>
            <person name="Ohm R.A."/>
            <person name="Kues U."/>
            <person name="Blanchette R.A."/>
            <person name="Grigoriev I.V."/>
            <person name="Minto R.E."/>
            <person name="Hibbett D.S."/>
        </authorList>
    </citation>
    <scope>NUCLEOTIDE SEQUENCE [LARGE SCALE GENOMIC DNA]</scope>
    <source>
        <strain evidence="8 9">FP15055 ss-10</strain>
    </source>
</reference>
<dbReference type="InterPro" id="IPR013087">
    <property type="entry name" value="Znf_C2H2_type"/>
</dbReference>
<accession>A0A0D7BFG3</accession>
<dbReference type="SUPFAM" id="SSF57667">
    <property type="entry name" value="beta-beta-alpha zinc fingers"/>
    <property type="match status" value="1"/>
</dbReference>
<dbReference type="Proteomes" id="UP000054007">
    <property type="component" value="Unassembled WGS sequence"/>
</dbReference>
<keyword evidence="4" id="KW-0862">Zinc</keyword>
<feature type="compositionally biased region" description="Polar residues" evidence="6">
    <location>
        <begin position="232"/>
        <end position="241"/>
    </location>
</feature>
<feature type="domain" description="C2H2-type" evidence="7">
    <location>
        <begin position="102"/>
        <end position="131"/>
    </location>
</feature>
<dbReference type="STRING" id="1314674.A0A0D7BFG3"/>
<feature type="region of interest" description="Disordered" evidence="6">
    <location>
        <begin position="217"/>
        <end position="306"/>
    </location>
</feature>
<dbReference type="SMART" id="SM00355">
    <property type="entry name" value="ZnF_C2H2"/>
    <property type="match status" value="6"/>
</dbReference>
<gene>
    <name evidence="8" type="ORF">CYLTODRAFT_489361</name>
</gene>
<evidence type="ECO:0000313" key="8">
    <source>
        <dbReference type="EMBL" id="KIY68945.1"/>
    </source>
</evidence>
<sequence length="351" mass="40279">MVTKIRQPMPDILRCDECAFTTTSLNRFASHQQAHTGLDQVACFRCTMPGCDFTTKTESHLRRHQTALCREIEDESLLCDPCDYLAKSRADLDAHKKVHTPFLCSWDSCGYIGPHKTRLRRHEARHSIKTPFLCFHASCQFTSNSREALDEHRSARNHFPSTTTKNHIHSCPRKGCKFATLYVYGLARHERRQHRGESPLPAVQPKRRPVSMAVRHLSRDNRLSHRSLVDIGTQTSRTPSPARSLFISAPPSLEDRSLPDQVSGRKRKRENFVELFGSSDDEEDESENAGSVEEDDVEEDSDEGELEVIQPVTHRRRRHLRYTEDDMERNVRLLQEEIARLRARLAAQGCA</sequence>
<keyword evidence="1" id="KW-0479">Metal-binding</keyword>
<dbReference type="InterPro" id="IPR036236">
    <property type="entry name" value="Znf_C2H2_sf"/>
</dbReference>
<evidence type="ECO:0000256" key="1">
    <source>
        <dbReference type="ARBA" id="ARBA00022723"/>
    </source>
</evidence>
<evidence type="ECO:0000256" key="2">
    <source>
        <dbReference type="ARBA" id="ARBA00022737"/>
    </source>
</evidence>
<dbReference type="EMBL" id="KN880493">
    <property type="protein sequence ID" value="KIY68945.1"/>
    <property type="molecule type" value="Genomic_DNA"/>
</dbReference>
<protein>
    <recommendedName>
        <fullName evidence="7">C2H2-type domain-containing protein</fullName>
    </recommendedName>
</protein>
<proteinExistence type="predicted"/>
<feature type="domain" description="C2H2-type" evidence="7">
    <location>
        <begin position="13"/>
        <end position="40"/>
    </location>
</feature>